<dbReference type="InterPro" id="IPR007572">
    <property type="entry name" value="Uncharacterised_Ycf20"/>
</dbReference>
<evidence type="ECO:0000313" key="3">
    <source>
        <dbReference type="EMBL" id="KAL0368152.1"/>
    </source>
</evidence>
<comment type="caution">
    <text evidence="3">The sequence shown here is derived from an EMBL/GenBank/DDBJ whole genome shotgun (WGS) entry which is preliminary data.</text>
</comment>
<proteinExistence type="inferred from homology"/>
<gene>
    <name evidence="3" type="ORF">Scaly_1034100</name>
</gene>
<organism evidence="3">
    <name type="scientific">Sesamum calycinum</name>
    <dbReference type="NCBI Taxonomy" id="2727403"/>
    <lineage>
        <taxon>Eukaryota</taxon>
        <taxon>Viridiplantae</taxon>
        <taxon>Streptophyta</taxon>
        <taxon>Embryophyta</taxon>
        <taxon>Tracheophyta</taxon>
        <taxon>Spermatophyta</taxon>
        <taxon>Magnoliopsida</taxon>
        <taxon>eudicotyledons</taxon>
        <taxon>Gunneridae</taxon>
        <taxon>Pentapetalae</taxon>
        <taxon>asterids</taxon>
        <taxon>lamiids</taxon>
        <taxon>Lamiales</taxon>
        <taxon>Pedaliaceae</taxon>
        <taxon>Sesamum</taxon>
    </lineage>
</organism>
<accession>A0AAW2QJY8</accession>
<feature type="transmembrane region" description="Helical" evidence="2">
    <location>
        <begin position="83"/>
        <end position="101"/>
    </location>
</feature>
<evidence type="ECO:0000256" key="1">
    <source>
        <dbReference type="ARBA" id="ARBA00009846"/>
    </source>
</evidence>
<sequence>MYRRMAWPLRSAADDSRLNSSPTSDSSGGTRLIRTIQAIQFKIIARLKELRKNLPVKLFSFLVGFYCATAFATVIGQTGDWDVLSAAVTVAVVEGIGALMYKASLPLVDNIRSLIIISNYWKAGLSLGLFLDSFKMNSTRKSMLCRGGYNSSASRESNGLQKDDSSSNHRYLKHWSNLLSTKRGHVKPFISADWSSATSLSAFWLTGRRTGNNIRPLDALA</sequence>
<dbReference type="AlphaFoldDB" id="A0AAW2QJY8"/>
<reference evidence="3" key="2">
    <citation type="journal article" date="2024" name="Plant">
        <title>Genomic evolution and insights into agronomic trait innovations of Sesamum species.</title>
        <authorList>
            <person name="Miao H."/>
            <person name="Wang L."/>
            <person name="Qu L."/>
            <person name="Liu H."/>
            <person name="Sun Y."/>
            <person name="Le M."/>
            <person name="Wang Q."/>
            <person name="Wei S."/>
            <person name="Zheng Y."/>
            <person name="Lin W."/>
            <person name="Duan Y."/>
            <person name="Cao H."/>
            <person name="Xiong S."/>
            <person name="Wang X."/>
            <person name="Wei L."/>
            <person name="Li C."/>
            <person name="Ma Q."/>
            <person name="Ju M."/>
            <person name="Zhao R."/>
            <person name="Li G."/>
            <person name="Mu C."/>
            <person name="Tian Q."/>
            <person name="Mei H."/>
            <person name="Zhang T."/>
            <person name="Gao T."/>
            <person name="Zhang H."/>
        </authorList>
    </citation>
    <scope>NUCLEOTIDE SEQUENCE</scope>
    <source>
        <strain evidence="3">KEN8</strain>
    </source>
</reference>
<dbReference type="PANTHER" id="PTHR33787:SF3">
    <property type="entry name" value="YCF20-LIKE PROTEIN"/>
    <property type="match status" value="1"/>
</dbReference>
<protein>
    <submittedName>
        <fullName evidence="3">Ycf20-like protein</fullName>
    </submittedName>
</protein>
<name>A0AAW2QJY8_9LAMI</name>
<evidence type="ECO:0000256" key="2">
    <source>
        <dbReference type="SAM" id="Phobius"/>
    </source>
</evidence>
<keyword evidence="2" id="KW-0812">Transmembrane</keyword>
<dbReference type="Pfam" id="PF04483">
    <property type="entry name" value="DUF565"/>
    <property type="match status" value="1"/>
</dbReference>
<reference evidence="3" key="1">
    <citation type="submission" date="2020-06" db="EMBL/GenBank/DDBJ databases">
        <authorList>
            <person name="Li T."/>
            <person name="Hu X."/>
            <person name="Zhang T."/>
            <person name="Song X."/>
            <person name="Zhang H."/>
            <person name="Dai N."/>
            <person name="Sheng W."/>
            <person name="Hou X."/>
            <person name="Wei L."/>
        </authorList>
    </citation>
    <scope>NUCLEOTIDE SEQUENCE</scope>
    <source>
        <strain evidence="3">KEN8</strain>
        <tissue evidence="3">Leaf</tissue>
    </source>
</reference>
<dbReference type="EMBL" id="JACGWM010000006">
    <property type="protein sequence ID" value="KAL0368152.1"/>
    <property type="molecule type" value="Genomic_DNA"/>
</dbReference>
<keyword evidence="2" id="KW-1133">Transmembrane helix</keyword>
<keyword evidence="2" id="KW-0472">Membrane</keyword>
<dbReference type="PANTHER" id="PTHR33787">
    <property type="match status" value="1"/>
</dbReference>
<feature type="transmembrane region" description="Helical" evidence="2">
    <location>
        <begin position="58"/>
        <end position="77"/>
    </location>
</feature>
<comment type="similarity">
    <text evidence="1">Belongs to the ycf20 family.</text>
</comment>